<sequence length="400" mass="43672">MSDSESNTAAAPAHAHLGGKSLQALERPRYKSWRKKYRKIRQQFDTVLDENKRQFKEEQKLEGIAKRLREELDGLLELCLSLNSTPSIPPELRFNLHQPAPASADTRGAPGIDIDPNITPEHANGLFAHHNNLARHGQLPPHHLQALRDKIDSRLAAQEVESLQSLAGRVAQPLPSAEDNEPNDGDEGNDTSWLSPDAEEMYLARVDARCAPDHYALAPSTEREKEREALAKEAKHWAELTPRELERQVELMNPQSQHNWLKIHWKTATNIGGGDDDADSVASHDAAAGGAPKSSRKRAGAKDKNLAKQVGDRAVERAREGMSPSMGEVVGGEEDELALGMALPMDEGAMSARKKGRDPDGTYRLKGGKGAAGAGKAKRKRSGEDLGIGAEVKKARVEGE</sequence>
<dbReference type="InterPro" id="IPR032742">
    <property type="entry name" value="Iec3_N"/>
</dbReference>
<protein>
    <submittedName>
        <fullName evidence="4">Uncharacterized protein</fullName>
    </submittedName>
</protein>
<reference evidence="4" key="1">
    <citation type="submission" date="2023-04" db="EMBL/GenBank/DDBJ databases">
        <title>Black Yeasts Isolated from many extreme environments.</title>
        <authorList>
            <person name="Coleine C."/>
            <person name="Stajich J.E."/>
            <person name="Selbmann L."/>
        </authorList>
    </citation>
    <scope>NUCLEOTIDE SEQUENCE</scope>
    <source>
        <strain evidence="4">CCFEE 5312</strain>
    </source>
</reference>
<dbReference type="InterPro" id="IPR055449">
    <property type="entry name" value="Iec3-like_M"/>
</dbReference>
<feature type="domain" description="INO80 complex subunit 3-like middle region" evidence="3">
    <location>
        <begin position="162"/>
        <end position="264"/>
    </location>
</feature>
<organism evidence="4 5">
    <name type="scientific">Extremus antarcticus</name>
    <dbReference type="NCBI Taxonomy" id="702011"/>
    <lineage>
        <taxon>Eukaryota</taxon>
        <taxon>Fungi</taxon>
        <taxon>Dikarya</taxon>
        <taxon>Ascomycota</taxon>
        <taxon>Pezizomycotina</taxon>
        <taxon>Dothideomycetes</taxon>
        <taxon>Dothideomycetidae</taxon>
        <taxon>Mycosphaerellales</taxon>
        <taxon>Extremaceae</taxon>
        <taxon>Extremus</taxon>
    </lineage>
</organism>
<evidence type="ECO:0000259" key="3">
    <source>
        <dbReference type="Pfam" id="PF24244"/>
    </source>
</evidence>
<proteinExistence type="predicted"/>
<feature type="region of interest" description="Disordered" evidence="1">
    <location>
        <begin position="346"/>
        <end position="400"/>
    </location>
</feature>
<dbReference type="Pfam" id="PF24244">
    <property type="entry name" value="Iec3-like_M"/>
    <property type="match status" value="1"/>
</dbReference>
<evidence type="ECO:0000313" key="4">
    <source>
        <dbReference type="EMBL" id="KAK3054723.1"/>
    </source>
</evidence>
<feature type="domain" description="INO80 complex subunit 3 N-terminal" evidence="2">
    <location>
        <begin position="31"/>
        <end position="99"/>
    </location>
</feature>
<gene>
    <name evidence="4" type="ORF">LTR09_004452</name>
</gene>
<feature type="compositionally biased region" description="Basic and acidic residues" evidence="1">
    <location>
        <begin position="300"/>
        <end position="320"/>
    </location>
</feature>
<feature type="compositionally biased region" description="Low complexity" evidence="1">
    <location>
        <begin position="280"/>
        <end position="291"/>
    </location>
</feature>
<name>A0AAJ0GDX2_9PEZI</name>
<feature type="compositionally biased region" description="Basic and acidic residues" evidence="1">
    <location>
        <begin position="391"/>
        <end position="400"/>
    </location>
</feature>
<feature type="compositionally biased region" description="Acidic residues" evidence="1">
    <location>
        <begin position="178"/>
        <end position="189"/>
    </location>
</feature>
<dbReference type="EMBL" id="JAWDJX010000011">
    <property type="protein sequence ID" value="KAK3054723.1"/>
    <property type="molecule type" value="Genomic_DNA"/>
</dbReference>
<evidence type="ECO:0000256" key="1">
    <source>
        <dbReference type="SAM" id="MobiDB-lite"/>
    </source>
</evidence>
<dbReference type="AlphaFoldDB" id="A0AAJ0GDX2"/>
<keyword evidence="5" id="KW-1185">Reference proteome</keyword>
<feature type="region of interest" description="Disordered" evidence="1">
    <location>
        <begin position="166"/>
        <end position="194"/>
    </location>
</feature>
<dbReference type="Proteomes" id="UP001271007">
    <property type="component" value="Unassembled WGS sequence"/>
</dbReference>
<accession>A0AAJ0GDX2</accession>
<dbReference type="GO" id="GO:0006338">
    <property type="term" value="P:chromatin remodeling"/>
    <property type="evidence" value="ECO:0007669"/>
    <property type="project" value="InterPro"/>
</dbReference>
<evidence type="ECO:0000313" key="5">
    <source>
        <dbReference type="Proteomes" id="UP001271007"/>
    </source>
</evidence>
<dbReference type="Pfam" id="PF14612">
    <property type="entry name" value="Ino80_Iec3"/>
    <property type="match status" value="1"/>
</dbReference>
<feature type="region of interest" description="Disordered" evidence="1">
    <location>
        <begin position="1"/>
        <end position="23"/>
    </location>
</feature>
<evidence type="ECO:0000259" key="2">
    <source>
        <dbReference type="Pfam" id="PF14612"/>
    </source>
</evidence>
<comment type="caution">
    <text evidence="4">The sequence shown here is derived from an EMBL/GenBank/DDBJ whole genome shotgun (WGS) entry which is preliminary data.</text>
</comment>
<feature type="region of interest" description="Disordered" evidence="1">
    <location>
        <begin position="274"/>
        <end position="331"/>
    </location>
</feature>
<dbReference type="GO" id="GO:0031011">
    <property type="term" value="C:Ino80 complex"/>
    <property type="evidence" value="ECO:0007669"/>
    <property type="project" value="InterPro"/>
</dbReference>